<keyword evidence="2" id="KW-1185">Reference proteome</keyword>
<organism evidence="3">
    <name type="scientific">Echinostoma caproni</name>
    <dbReference type="NCBI Taxonomy" id="27848"/>
    <lineage>
        <taxon>Eukaryota</taxon>
        <taxon>Metazoa</taxon>
        <taxon>Spiralia</taxon>
        <taxon>Lophotrochozoa</taxon>
        <taxon>Platyhelminthes</taxon>
        <taxon>Trematoda</taxon>
        <taxon>Digenea</taxon>
        <taxon>Plagiorchiida</taxon>
        <taxon>Echinostomata</taxon>
        <taxon>Echinostomatoidea</taxon>
        <taxon>Echinostomatidae</taxon>
        <taxon>Echinostoma</taxon>
    </lineage>
</organism>
<sequence length="96" mass="10164">MVSSSNGKAHIPALSLGVVVIKDVLGDGQWQSCLEEDAVVVATPVRCRKESPAEAVHQKAPQATATAENILYLLGCCAGCPSMSNLREINEKERTA</sequence>
<protein>
    <submittedName>
        <fullName evidence="1 3">Uncharacterized protein</fullName>
    </submittedName>
</protein>
<evidence type="ECO:0000313" key="2">
    <source>
        <dbReference type="Proteomes" id="UP000272942"/>
    </source>
</evidence>
<evidence type="ECO:0000313" key="3">
    <source>
        <dbReference type="WBParaSite" id="ECPE_0000006401-mRNA-1"/>
    </source>
</evidence>
<reference evidence="1 2" key="2">
    <citation type="submission" date="2018-11" db="EMBL/GenBank/DDBJ databases">
        <authorList>
            <consortium name="Pathogen Informatics"/>
        </authorList>
    </citation>
    <scope>NUCLEOTIDE SEQUENCE [LARGE SCALE GENOMIC DNA]</scope>
    <source>
        <strain evidence="1 2">Egypt</strain>
    </source>
</reference>
<dbReference type="WBParaSite" id="ECPE_0000006401-mRNA-1">
    <property type="protein sequence ID" value="ECPE_0000006401-mRNA-1"/>
    <property type="gene ID" value="ECPE_0000006401"/>
</dbReference>
<dbReference type="EMBL" id="UZAN01000169">
    <property type="protein sequence ID" value="VDP16940.1"/>
    <property type="molecule type" value="Genomic_DNA"/>
</dbReference>
<name>A0A182ZZD0_9TREM</name>
<proteinExistence type="predicted"/>
<reference evidence="3" key="1">
    <citation type="submission" date="2016-06" db="UniProtKB">
        <authorList>
            <consortium name="WormBaseParasite"/>
        </authorList>
    </citation>
    <scope>IDENTIFICATION</scope>
</reference>
<dbReference type="Proteomes" id="UP000272942">
    <property type="component" value="Unassembled WGS sequence"/>
</dbReference>
<gene>
    <name evidence="1" type="ORF">ECPE_LOCUS65</name>
</gene>
<evidence type="ECO:0000313" key="1">
    <source>
        <dbReference type="EMBL" id="VDP16940.1"/>
    </source>
</evidence>
<dbReference type="AlphaFoldDB" id="A0A182ZZD0"/>
<accession>A0A182ZZD0</accession>